<dbReference type="EMBL" id="BK015859">
    <property type="protein sequence ID" value="DAD70082.1"/>
    <property type="molecule type" value="Genomic_DNA"/>
</dbReference>
<evidence type="ECO:0000313" key="1">
    <source>
        <dbReference type="EMBL" id="DAD70082.1"/>
    </source>
</evidence>
<protein>
    <submittedName>
        <fullName evidence="1">Uncharacterized protein</fullName>
    </submittedName>
</protein>
<name>A0A8S5LJG5_9CAUD</name>
<reference evidence="1" key="1">
    <citation type="journal article" date="2021" name="Proc. Natl. Acad. Sci. U.S.A.">
        <title>A Catalog of Tens of Thousands of Viruses from Human Metagenomes Reveals Hidden Associations with Chronic Diseases.</title>
        <authorList>
            <person name="Tisza M.J."/>
            <person name="Buck C.B."/>
        </authorList>
    </citation>
    <scope>NUCLEOTIDE SEQUENCE</scope>
    <source>
        <strain evidence="1">Ct6F13</strain>
    </source>
</reference>
<organism evidence="1">
    <name type="scientific">Myoviridae sp. ct6F13</name>
    <dbReference type="NCBI Taxonomy" id="2827602"/>
    <lineage>
        <taxon>Viruses</taxon>
        <taxon>Duplodnaviria</taxon>
        <taxon>Heunggongvirae</taxon>
        <taxon>Uroviricota</taxon>
        <taxon>Caudoviricetes</taxon>
    </lineage>
</organism>
<accession>A0A8S5LJG5</accession>
<sequence>MNIISHFEIMLNFYFISFRDDWIDYIYFSLIFF</sequence>
<proteinExistence type="predicted"/>